<proteinExistence type="predicted"/>
<dbReference type="HOGENOM" id="CLU_140494_0_0_1"/>
<dbReference type="OrthoDB" id="2651699at2759"/>
<protein>
    <submittedName>
        <fullName evidence="1">Uncharacterized protein</fullName>
    </submittedName>
</protein>
<evidence type="ECO:0000313" key="2">
    <source>
        <dbReference type="Proteomes" id="UP000054538"/>
    </source>
</evidence>
<dbReference type="AlphaFoldDB" id="A0A0D0BY95"/>
<reference evidence="1 2" key="1">
    <citation type="submission" date="2014-04" db="EMBL/GenBank/DDBJ databases">
        <authorList>
            <consortium name="DOE Joint Genome Institute"/>
            <person name="Kuo A."/>
            <person name="Kohler A."/>
            <person name="Jargeat P."/>
            <person name="Nagy L.G."/>
            <person name="Floudas D."/>
            <person name="Copeland A."/>
            <person name="Barry K.W."/>
            <person name="Cichocki N."/>
            <person name="Veneault-Fourrey C."/>
            <person name="LaButti K."/>
            <person name="Lindquist E.A."/>
            <person name="Lipzen A."/>
            <person name="Lundell T."/>
            <person name="Morin E."/>
            <person name="Murat C."/>
            <person name="Sun H."/>
            <person name="Tunlid A."/>
            <person name="Henrissat B."/>
            <person name="Grigoriev I.V."/>
            <person name="Hibbett D.S."/>
            <person name="Martin F."/>
            <person name="Nordberg H.P."/>
            <person name="Cantor M.N."/>
            <person name="Hua S.X."/>
        </authorList>
    </citation>
    <scope>NUCLEOTIDE SEQUENCE [LARGE SCALE GENOMIC DNA]</scope>
    <source>
        <strain evidence="1 2">Ve08.2h10</strain>
    </source>
</reference>
<sequence length="100" mass="11542">MPAKIFSDEQTAISENVLAEYQGMSGKDKVQEKEAIIAQVIEQVTMVQHQNDVQAMKKLQNSVKNWLNNQSREMSNKEEYFCKTNRFLVFISENAAKIKE</sequence>
<keyword evidence="2" id="KW-1185">Reference proteome</keyword>
<dbReference type="InParanoid" id="A0A0D0BY95"/>
<gene>
    <name evidence="1" type="ORF">PAXRUDRAFT_18408</name>
</gene>
<dbReference type="Proteomes" id="UP000054538">
    <property type="component" value="Unassembled WGS sequence"/>
</dbReference>
<evidence type="ECO:0000313" key="1">
    <source>
        <dbReference type="EMBL" id="KIK76152.1"/>
    </source>
</evidence>
<dbReference type="EMBL" id="KN827642">
    <property type="protein sequence ID" value="KIK76152.1"/>
    <property type="molecule type" value="Genomic_DNA"/>
</dbReference>
<reference evidence="2" key="2">
    <citation type="submission" date="2015-01" db="EMBL/GenBank/DDBJ databases">
        <title>Evolutionary Origins and Diversification of the Mycorrhizal Mutualists.</title>
        <authorList>
            <consortium name="DOE Joint Genome Institute"/>
            <consortium name="Mycorrhizal Genomics Consortium"/>
            <person name="Kohler A."/>
            <person name="Kuo A."/>
            <person name="Nagy L.G."/>
            <person name="Floudas D."/>
            <person name="Copeland A."/>
            <person name="Barry K.W."/>
            <person name="Cichocki N."/>
            <person name="Veneault-Fourrey C."/>
            <person name="LaButti K."/>
            <person name="Lindquist E.A."/>
            <person name="Lipzen A."/>
            <person name="Lundell T."/>
            <person name="Morin E."/>
            <person name="Murat C."/>
            <person name="Riley R."/>
            <person name="Ohm R."/>
            <person name="Sun H."/>
            <person name="Tunlid A."/>
            <person name="Henrissat B."/>
            <person name="Grigoriev I.V."/>
            <person name="Hibbett D.S."/>
            <person name="Martin F."/>
        </authorList>
    </citation>
    <scope>NUCLEOTIDE SEQUENCE [LARGE SCALE GENOMIC DNA]</scope>
    <source>
        <strain evidence="2">Ve08.2h10</strain>
    </source>
</reference>
<organism evidence="1 2">
    <name type="scientific">Paxillus rubicundulus Ve08.2h10</name>
    <dbReference type="NCBI Taxonomy" id="930991"/>
    <lineage>
        <taxon>Eukaryota</taxon>
        <taxon>Fungi</taxon>
        <taxon>Dikarya</taxon>
        <taxon>Basidiomycota</taxon>
        <taxon>Agaricomycotina</taxon>
        <taxon>Agaricomycetes</taxon>
        <taxon>Agaricomycetidae</taxon>
        <taxon>Boletales</taxon>
        <taxon>Paxilineae</taxon>
        <taxon>Paxillaceae</taxon>
        <taxon>Paxillus</taxon>
    </lineage>
</organism>
<accession>A0A0D0BY95</accession>
<name>A0A0D0BY95_9AGAM</name>